<dbReference type="EMBL" id="CP119959">
    <property type="protein sequence ID" value="WFD38370.1"/>
    <property type="molecule type" value="Genomic_DNA"/>
</dbReference>
<dbReference type="GeneID" id="85224971"/>
<reference evidence="1" key="1">
    <citation type="submission" date="2023-03" db="EMBL/GenBank/DDBJ databases">
        <title>Mating type loci evolution in Malassezia.</title>
        <authorList>
            <person name="Coelho M.A."/>
        </authorList>
    </citation>
    <scope>NUCLEOTIDE SEQUENCE</scope>
    <source>
        <strain evidence="1">CBS 9431</strain>
    </source>
</reference>
<dbReference type="RefSeq" id="XP_060121267.1">
    <property type="nucleotide sequence ID" value="XM_060265284.1"/>
</dbReference>
<accession>A0AAF0J9M8</accession>
<evidence type="ECO:0000313" key="1">
    <source>
        <dbReference type="EMBL" id="WFD38370.1"/>
    </source>
</evidence>
<proteinExistence type="predicted"/>
<dbReference type="Proteomes" id="UP001217754">
    <property type="component" value="Chromosome 2"/>
</dbReference>
<protein>
    <submittedName>
        <fullName evidence="1">Uncharacterized protein</fullName>
    </submittedName>
</protein>
<organism evidence="1 2">
    <name type="scientific">Malassezia japonica</name>
    <dbReference type="NCBI Taxonomy" id="223818"/>
    <lineage>
        <taxon>Eukaryota</taxon>
        <taxon>Fungi</taxon>
        <taxon>Dikarya</taxon>
        <taxon>Basidiomycota</taxon>
        <taxon>Ustilaginomycotina</taxon>
        <taxon>Malasseziomycetes</taxon>
        <taxon>Malasseziales</taxon>
        <taxon>Malasseziaceae</taxon>
        <taxon>Malassezia</taxon>
    </lineage>
</organism>
<keyword evidence="2" id="KW-1185">Reference proteome</keyword>
<name>A0AAF0J9M8_9BASI</name>
<gene>
    <name evidence="1" type="ORF">MJAP1_001322</name>
</gene>
<dbReference type="AlphaFoldDB" id="A0AAF0J9M8"/>
<sequence length="143" mass="15548">MGAHVLARGIQNSKENVTRFIVATTDARSAAVAGLLNASRKERWTPQYLSRTLYRIVSETDLGSTLAAALSQPLHGWQLASAVHSVPTPEVHTFLLEMEATENDTLSIPTAPTEPLRSLLASLSVDVRLACLGTWRAPAYPRK</sequence>
<evidence type="ECO:0000313" key="2">
    <source>
        <dbReference type="Proteomes" id="UP001217754"/>
    </source>
</evidence>